<comment type="caution">
    <text evidence="1">The sequence shown here is derived from an EMBL/GenBank/DDBJ whole genome shotgun (WGS) entry which is preliminary data.</text>
</comment>
<evidence type="ECO:0000313" key="1">
    <source>
        <dbReference type="EMBL" id="KAF4311311.1"/>
    </source>
</evidence>
<protein>
    <submittedName>
        <fullName evidence="1">Uncharacterized protein</fullName>
    </submittedName>
</protein>
<evidence type="ECO:0000313" key="2">
    <source>
        <dbReference type="Proteomes" id="UP000572817"/>
    </source>
</evidence>
<dbReference type="Proteomes" id="UP000572817">
    <property type="component" value="Unassembled WGS sequence"/>
</dbReference>
<dbReference type="AlphaFoldDB" id="A0A8H4J203"/>
<gene>
    <name evidence="1" type="ORF">GTA08_BOTSDO13157</name>
</gene>
<reference evidence="1" key="1">
    <citation type="submission" date="2020-04" db="EMBL/GenBank/DDBJ databases">
        <title>Genome Assembly and Annotation of Botryosphaeria dothidea sdau 11-99, a Latent Pathogen of Apple Fruit Ring Rot in China.</title>
        <authorList>
            <person name="Yu C."/>
            <person name="Diao Y."/>
            <person name="Lu Q."/>
            <person name="Zhao J."/>
            <person name="Cui S."/>
            <person name="Peng C."/>
            <person name="He B."/>
            <person name="Liu H."/>
        </authorList>
    </citation>
    <scope>NUCLEOTIDE SEQUENCE [LARGE SCALE GENOMIC DNA]</scope>
    <source>
        <strain evidence="1">Sdau11-99</strain>
    </source>
</reference>
<keyword evidence="2" id="KW-1185">Reference proteome</keyword>
<sequence length="317" mass="36902">MKPANVTIVRGIEAICADHFGIADENRAPMGNQTAFYHTVEDLDANNIWVDTTERFCEQMSREFSALIQYEDILEPEYERSCNYFFKFELRDASMAKDRKFRTEATPQGSVKPDMIKLWTIPPILSPDAHTKEYLWDLRPDLIYWLSLNGFSPEYTWALEQYTHVRFKRKLSPYCTVEYKRAKDTMSEKISMNQMVASSLIALWNRFDLRKRAIKAQQRPWQKKDMEDMKHYGVRVQREAFDIWVMTATMSEQGEWEGARLKLLRTGELSTVIGVEALSVWLNEIHRWGLSVHAKGVEADVKACAAVDGIILGERRI</sequence>
<organism evidence="1 2">
    <name type="scientific">Botryosphaeria dothidea</name>
    <dbReference type="NCBI Taxonomy" id="55169"/>
    <lineage>
        <taxon>Eukaryota</taxon>
        <taxon>Fungi</taxon>
        <taxon>Dikarya</taxon>
        <taxon>Ascomycota</taxon>
        <taxon>Pezizomycotina</taxon>
        <taxon>Dothideomycetes</taxon>
        <taxon>Dothideomycetes incertae sedis</taxon>
        <taxon>Botryosphaeriales</taxon>
        <taxon>Botryosphaeriaceae</taxon>
        <taxon>Botryosphaeria</taxon>
    </lineage>
</organism>
<proteinExistence type="predicted"/>
<dbReference type="OrthoDB" id="5426911at2759"/>
<name>A0A8H4J203_9PEZI</name>
<accession>A0A8H4J203</accession>
<dbReference type="EMBL" id="WWBZ02000010">
    <property type="protein sequence ID" value="KAF4311311.1"/>
    <property type="molecule type" value="Genomic_DNA"/>
</dbReference>